<dbReference type="InterPro" id="IPR050122">
    <property type="entry name" value="RTK"/>
</dbReference>
<accession>A0A8S9WVR8</accession>
<feature type="region of interest" description="Disordered" evidence="9">
    <location>
        <begin position="261"/>
        <end position="296"/>
    </location>
</feature>
<keyword evidence="13" id="KW-1185">Reference proteome</keyword>
<dbReference type="Gene3D" id="1.10.510.10">
    <property type="entry name" value="Transferase(Phosphotransferase) domain 1"/>
    <property type="match status" value="1"/>
</dbReference>
<dbReference type="InterPro" id="IPR001245">
    <property type="entry name" value="Ser-Thr/Tyr_kinase_cat_dom"/>
</dbReference>
<evidence type="ECO:0000256" key="5">
    <source>
        <dbReference type="ARBA" id="ARBA00023136"/>
    </source>
</evidence>
<dbReference type="InterPro" id="IPR017441">
    <property type="entry name" value="Protein_kinase_ATP_BS"/>
</dbReference>
<evidence type="ECO:0000256" key="6">
    <source>
        <dbReference type="ARBA" id="ARBA00023157"/>
    </source>
</evidence>
<evidence type="ECO:0000256" key="1">
    <source>
        <dbReference type="ARBA" id="ARBA00004479"/>
    </source>
</evidence>
<keyword evidence="7" id="KW-0325">Glycoprotein</keyword>
<feature type="compositionally biased region" description="Pro residues" evidence="9">
    <location>
        <begin position="975"/>
        <end position="984"/>
    </location>
</feature>
<dbReference type="PROSITE" id="PS50011">
    <property type="entry name" value="PROTEIN_KINASE_DOM"/>
    <property type="match status" value="1"/>
</dbReference>
<dbReference type="GO" id="GO:0005518">
    <property type="term" value="F:collagen binding"/>
    <property type="evidence" value="ECO:0007669"/>
    <property type="project" value="TreeGrafter"/>
</dbReference>
<dbReference type="GO" id="GO:0043235">
    <property type="term" value="C:receptor complex"/>
    <property type="evidence" value="ECO:0007669"/>
    <property type="project" value="TreeGrafter"/>
</dbReference>
<dbReference type="EMBL" id="WIXP02000013">
    <property type="protein sequence ID" value="KAF6200807.1"/>
    <property type="molecule type" value="Genomic_DNA"/>
</dbReference>
<dbReference type="PANTHER" id="PTHR24416">
    <property type="entry name" value="TYROSINE-PROTEIN KINASE RECEPTOR"/>
    <property type="match status" value="1"/>
</dbReference>
<feature type="binding site" evidence="8">
    <location>
        <position position="1059"/>
    </location>
    <ligand>
        <name>ATP</name>
        <dbReference type="ChEBI" id="CHEBI:30616"/>
    </ligand>
</feature>
<dbReference type="GO" id="GO:0005886">
    <property type="term" value="C:plasma membrane"/>
    <property type="evidence" value="ECO:0007669"/>
    <property type="project" value="TreeGrafter"/>
</dbReference>
<evidence type="ECO:0000256" key="7">
    <source>
        <dbReference type="ARBA" id="ARBA00023180"/>
    </source>
</evidence>
<dbReference type="InterPro" id="IPR011009">
    <property type="entry name" value="Kinase-like_dom_sf"/>
</dbReference>
<evidence type="ECO:0000256" key="10">
    <source>
        <dbReference type="SAM" id="Phobius"/>
    </source>
</evidence>
<evidence type="ECO:0000256" key="2">
    <source>
        <dbReference type="ARBA" id="ARBA00022692"/>
    </source>
</evidence>
<evidence type="ECO:0000256" key="9">
    <source>
        <dbReference type="SAM" id="MobiDB-lite"/>
    </source>
</evidence>
<dbReference type="GO" id="GO:0051897">
    <property type="term" value="P:positive regulation of phosphatidylinositol 3-kinase/protein kinase B signal transduction"/>
    <property type="evidence" value="ECO:0007669"/>
    <property type="project" value="TreeGrafter"/>
</dbReference>
<feature type="compositionally biased region" description="Acidic residues" evidence="9">
    <location>
        <begin position="271"/>
        <end position="283"/>
    </location>
</feature>
<comment type="caution">
    <text evidence="12">The sequence shown here is derived from an EMBL/GenBank/DDBJ whole genome shotgun (WGS) entry which is preliminary data.</text>
</comment>
<reference evidence="12" key="1">
    <citation type="journal article" date="2021" name="Mol. Ecol. Resour.">
        <title>Apolygus lucorum genome provides insights into omnivorousness and mesophyll feeding.</title>
        <authorList>
            <person name="Liu Y."/>
            <person name="Liu H."/>
            <person name="Wang H."/>
            <person name="Huang T."/>
            <person name="Liu B."/>
            <person name="Yang B."/>
            <person name="Yin L."/>
            <person name="Li B."/>
            <person name="Zhang Y."/>
            <person name="Zhang S."/>
            <person name="Jiang F."/>
            <person name="Zhang X."/>
            <person name="Ren Y."/>
            <person name="Wang B."/>
            <person name="Wang S."/>
            <person name="Lu Y."/>
            <person name="Wu K."/>
            <person name="Fan W."/>
            <person name="Wang G."/>
        </authorList>
    </citation>
    <scope>NUCLEOTIDE SEQUENCE</scope>
    <source>
        <strain evidence="12">12Hb</strain>
    </source>
</reference>
<dbReference type="InterPro" id="IPR048525">
    <property type="entry name" value="DDR1-2_DS-like"/>
</dbReference>
<feature type="transmembrane region" description="Helical" evidence="10">
    <location>
        <begin position="814"/>
        <end position="838"/>
    </location>
</feature>
<evidence type="ECO:0000259" key="11">
    <source>
        <dbReference type="PROSITE" id="PS50011"/>
    </source>
</evidence>
<feature type="compositionally biased region" description="Polar residues" evidence="9">
    <location>
        <begin position="284"/>
        <end position="294"/>
    </location>
</feature>
<dbReference type="PANTHER" id="PTHR24416:SF580">
    <property type="entry name" value="DISCOIDIN DOMAIN RECEPTOR, ISOFORM F"/>
    <property type="match status" value="1"/>
</dbReference>
<evidence type="ECO:0000256" key="4">
    <source>
        <dbReference type="ARBA" id="ARBA00022989"/>
    </source>
</evidence>
<organism evidence="12 13">
    <name type="scientific">Apolygus lucorum</name>
    <name type="common">Small green plant bug</name>
    <name type="synonym">Lygocoris lucorum</name>
    <dbReference type="NCBI Taxonomy" id="248454"/>
    <lineage>
        <taxon>Eukaryota</taxon>
        <taxon>Metazoa</taxon>
        <taxon>Ecdysozoa</taxon>
        <taxon>Arthropoda</taxon>
        <taxon>Hexapoda</taxon>
        <taxon>Insecta</taxon>
        <taxon>Pterygota</taxon>
        <taxon>Neoptera</taxon>
        <taxon>Paraneoptera</taxon>
        <taxon>Hemiptera</taxon>
        <taxon>Heteroptera</taxon>
        <taxon>Panheteroptera</taxon>
        <taxon>Cimicomorpha</taxon>
        <taxon>Miridae</taxon>
        <taxon>Mirini</taxon>
        <taxon>Apolygus</taxon>
    </lineage>
</organism>
<name>A0A8S9WVR8_APOLU</name>
<feature type="region of interest" description="Disordered" evidence="9">
    <location>
        <begin position="782"/>
        <end position="805"/>
    </location>
</feature>
<dbReference type="Proteomes" id="UP000466442">
    <property type="component" value="Unassembled WGS sequence"/>
</dbReference>
<keyword evidence="5 10" id="KW-0472">Membrane</keyword>
<evidence type="ECO:0000313" key="12">
    <source>
        <dbReference type="EMBL" id="KAF6200807.1"/>
    </source>
</evidence>
<dbReference type="Gene3D" id="2.60.120.1190">
    <property type="match status" value="1"/>
</dbReference>
<feature type="compositionally biased region" description="Low complexity" evidence="9">
    <location>
        <begin position="985"/>
        <end position="995"/>
    </location>
</feature>
<dbReference type="InterPro" id="IPR000719">
    <property type="entry name" value="Prot_kinase_dom"/>
</dbReference>
<keyword evidence="6" id="KW-1015">Disulfide bond</keyword>
<protein>
    <recommendedName>
        <fullName evidence="11">Protein kinase domain-containing protein</fullName>
    </recommendedName>
</protein>
<keyword evidence="8" id="KW-0547">Nucleotide-binding</keyword>
<dbReference type="GO" id="GO:0005524">
    <property type="term" value="F:ATP binding"/>
    <property type="evidence" value="ECO:0007669"/>
    <property type="project" value="UniProtKB-UniRule"/>
</dbReference>
<keyword evidence="3" id="KW-0732">Signal</keyword>
<dbReference type="GO" id="GO:0010976">
    <property type="term" value="P:positive regulation of neuron projection development"/>
    <property type="evidence" value="ECO:0007669"/>
    <property type="project" value="TreeGrafter"/>
</dbReference>
<feature type="compositionally biased region" description="Acidic residues" evidence="9">
    <location>
        <begin position="225"/>
        <end position="249"/>
    </location>
</feature>
<dbReference type="FunFam" id="1.10.510.10:FF:000053">
    <property type="entry name" value="Epithelial discoidin domain-containing receptor 1"/>
    <property type="match status" value="1"/>
</dbReference>
<keyword evidence="2 10" id="KW-0812">Transmembrane</keyword>
<proteinExistence type="predicted"/>
<dbReference type="Gene3D" id="3.30.200.20">
    <property type="entry name" value="Phosphorylase Kinase, domain 1"/>
    <property type="match status" value="1"/>
</dbReference>
<sequence length="1315" mass="147661">MSEEKPRPIVLARKKGPRGPIFRSRAELILQRAHLKVEDETRPPSQGILHQAPNCSDRFGDVLSHDGKTLTPLAVLVVEEASACTGAEFSKEPETPQQDSNCLDKFGEVPECDNGNLAAPLEILTTDSTQGLNEDILREPIQTSENSVVLVPKGEIAFPTAGEVIVQVDHFLHELGFLPESDCLGDATDEISFTAIETTLTDRPLKPSTSLEEATTPDLGHESQSEDGDSDYSPEYGAEDPDCDFSLDSDCDSFRDTSDILTERQNGNSQNEEEPYDANEDEQTGPTSNDNQLSRTKKRTIYESSKMYREVQKRKREVGEEYTGIKKIIITKDTGETVEKYEYKVPRPSKRMKGGCNCKLSEKGIKAACRRFTEDQRTALYNNFWKNMAWNAKRTYIAALVDTVQTKFHWNRKEESTSSRRSQTLKYHLCHNGLKLPVCKTMFLNTFDVTDWWVLHCVKDNTAAMRESCVEDPACSEEDCTVQVSAQSRAVTKRHEKKVEALKDFLGALNKMESHYCRQNTGKMFLEPVFQTKAEVYNLYRKEIGKPDGPGIVTIQTFYAEFDRQNLSIYVPRKDLCDKCVAYATVRKGGGVNSICPTGLKAPKLDKPVCYQSPRRPLLPVCIARSTFRGYEWVAWKNDSLGGPGRPVELVFEFDSLRNFSAMHLHTNNFFTKGVQVFSSAKVYLSVGGKLFSGLPIEYQYMPDTIMEHARNVTIKLHHVVGRFLKVQLYFESQWIMVSEVSFDSVAVPGNVTEEYFENNYVGVPPQDSGKDVPLQRDAVHSIQPKHEPGKAVGTSSVLSGGSAAPKEPESKQLVGLLIGALTSVILLLLAAIAFIVVRSRTIKSNMSHASTDHFTTEKAMTEMVANKGHVYGQVGNEDGEKGILYHEPFAPANMYGFHPSNRSAEYTDVPDIVQEYAVPLVSSQGPPGSFHTNVPPPTPMRTLPALHNFFPKPPPVPPPPEKYYAATEIVQKAPPVPGSPPPSVAHSSSSTSSAYGQILHPPSETRTADIQLNSIPRADLKYLSKLGLGHFGEVHLFEILRTPSWVRSSHSSKYVAVKALHKEAPISLREEFEREMEEMLPLNQENISCVLGACLEKEPHLLVMEYSEHGDLYQFLQNHVAESTNLPHSHAETLSYGCLIYMATQIAAGMKYLEQNNYILNDLATRNCIVGEDYRVKIADLGVSRNVYPADYFELPGRGDCPIRWMAWESIIMDKYSSRSVVWSFAVTLWEILTFAREQPFEDLTDEKVMENAKIYEKSCGKPITLVQPIGCHKEVYDLMCECWQRKEADRPTFKEIHMFLQRKNLGYKHHRSS</sequence>
<evidence type="ECO:0000313" key="13">
    <source>
        <dbReference type="Proteomes" id="UP000466442"/>
    </source>
</evidence>
<evidence type="ECO:0000256" key="8">
    <source>
        <dbReference type="PROSITE-ProRule" id="PRU10141"/>
    </source>
</evidence>
<feature type="region of interest" description="Disordered" evidence="9">
    <location>
        <begin position="973"/>
        <end position="1008"/>
    </location>
</feature>
<comment type="subcellular location">
    <subcellularLocation>
        <location evidence="1">Membrane</location>
        <topology evidence="1">Single-pass type I membrane protein</topology>
    </subcellularLocation>
</comment>
<dbReference type="GO" id="GO:0038062">
    <property type="term" value="F:protein tyrosine kinase collagen receptor activity"/>
    <property type="evidence" value="ECO:0007669"/>
    <property type="project" value="TreeGrafter"/>
</dbReference>
<evidence type="ECO:0000256" key="3">
    <source>
        <dbReference type="ARBA" id="ARBA00022729"/>
    </source>
</evidence>
<dbReference type="SUPFAM" id="SSF56112">
    <property type="entry name" value="Protein kinase-like (PK-like)"/>
    <property type="match status" value="1"/>
</dbReference>
<dbReference type="OrthoDB" id="6071166at2759"/>
<feature type="compositionally biased region" description="Polar residues" evidence="9">
    <location>
        <begin position="198"/>
        <end position="213"/>
    </location>
</feature>
<dbReference type="Pfam" id="PF07714">
    <property type="entry name" value="PK_Tyr_Ser-Thr"/>
    <property type="match status" value="1"/>
</dbReference>
<keyword evidence="8" id="KW-0067">ATP-binding</keyword>
<dbReference type="Pfam" id="PF21114">
    <property type="entry name" value="DDR1-2_DS-like"/>
    <property type="match status" value="1"/>
</dbReference>
<feature type="domain" description="Protein kinase" evidence="11">
    <location>
        <begin position="1021"/>
        <end position="1302"/>
    </location>
</feature>
<keyword evidence="4 10" id="KW-1133">Transmembrane helix</keyword>
<gene>
    <name evidence="12" type="ORF">GE061_005253</name>
</gene>
<feature type="region of interest" description="Disordered" evidence="9">
    <location>
        <begin position="198"/>
        <end position="249"/>
    </location>
</feature>
<dbReference type="PROSITE" id="PS00107">
    <property type="entry name" value="PROTEIN_KINASE_ATP"/>
    <property type="match status" value="1"/>
</dbReference>
<dbReference type="PRINTS" id="PR00109">
    <property type="entry name" value="TYRKINASE"/>
</dbReference>